<dbReference type="AlphaFoldDB" id="A0A812N7C6"/>
<sequence length="235" mass="24148">MLAGPPTGALRPPVAIGELHEDDFQETFGPSTSPNKSFRSGGGGWSFPAVQADEAQYSGWGIPSSASHYSTREDENAPEARRWADEPRSHGWGLPDDLDAAPLRAPRSSARKALQAPPSPAIHGQVDAMPPSPADRRVRLQAQAQPADQAQNSLAPLPARRLVTRYAQPAVSVPAAAPTAAPAAAPAAVLAAPAAAPAICRLPAAGAAGPAPIVAPSAGSSAVPMNIQAWRHGYI</sequence>
<feature type="region of interest" description="Disordered" evidence="1">
    <location>
        <begin position="24"/>
        <end position="134"/>
    </location>
</feature>
<keyword evidence="3" id="KW-1185">Reference proteome</keyword>
<accession>A0A812N7C6</accession>
<evidence type="ECO:0000313" key="3">
    <source>
        <dbReference type="Proteomes" id="UP000604046"/>
    </source>
</evidence>
<name>A0A812N7C6_9DINO</name>
<organism evidence="2 3">
    <name type="scientific">Symbiodinium natans</name>
    <dbReference type="NCBI Taxonomy" id="878477"/>
    <lineage>
        <taxon>Eukaryota</taxon>
        <taxon>Sar</taxon>
        <taxon>Alveolata</taxon>
        <taxon>Dinophyceae</taxon>
        <taxon>Suessiales</taxon>
        <taxon>Symbiodiniaceae</taxon>
        <taxon>Symbiodinium</taxon>
    </lineage>
</organism>
<comment type="caution">
    <text evidence="2">The sequence shown here is derived from an EMBL/GenBank/DDBJ whole genome shotgun (WGS) entry which is preliminary data.</text>
</comment>
<feature type="compositionally biased region" description="Polar residues" evidence="1">
    <location>
        <begin position="28"/>
        <end position="38"/>
    </location>
</feature>
<dbReference type="Proteomes" id="UP000604046">
    <property type="component" value="Unassembled WGS sequence"/>
</dbReference>
<gene>
    <name evidence="2" type="ORF">SNAT2548_LOCUS15907</name>
</gene>
<feature type="compositionally biased region" description="Basic and acidic residues" evidence="1">
    <location>
        <begin position="70"/>
        <end position="89"/>
    </location>
</feature>
<dbReference type="EMBL" id="CAJNDS010002068">
    <property type="protein sequence ID" value="CAE7302429.1"/>
    <property type="molecule type" value="Genomic_DNA"/>
</dbReference>
<reference evidence="2" key="1">
    <citation type="submission" date="2021-02" db="EMBL/GenBank/DDBJ databases">
        <authorList>
            <person name="Dougan E. K."/>
            <person name="Rhodes N."/>
            <person name="Thang M."/>
            <person name="Chan C."/>
        </authorList>
    </citation>
    <scope>NUCLEOTIDE SEQUENCE</scope>
</reference>
<feature type="compositionally biased region" description="Low complexity" evidence="1">
    <location>
        <begin position="100"/>
        <end position="114"/>
    </location>
</feature>
<evidence type="ECO:0000313" key="2">
    <source>
        <dbReference type="EMBL" id="CAE7302429.1"/>
    </source>
</evidence>
<proteinExistence type="predicted"/>
<evidence type="ECO:0000256" key="1">
    <source>
        <dbReference type="SAM" id="MobiDB-lite"/>
    </source>
</evidence>
<protein>
    <submittedName>
        <fullName evidence="2">Uncharacterized protein</fullName>
    </submittedName>
</protein>